<sequence length="297" mass="32604">MNMLKKYLTMMLLLGLACPATACNSSSSSEDEVPPHLKPETPEEPGRDYYPKADGATRLVTYNVGVFTKYVSDGSYQMIADMMTEGKADLVGISELDSCTVRTGRVFQLKKFAELMGKEWSYEYSRAMAYQGGAYGDGIASREKPVRTFAAPLPKGDGAEPRVMVVMEFAKYVFATTHLDHVSTLAQAGQVDEINKIIEREFGSSKKPVFLGGDFNARPDSPTISKLKTGWTVLTPHGASDFTHSSQAPNKCIDYILLWNGNGAKCDVVGTKIMLDFNKGDIKRASDHIPVLVDVKF</sequence>
<evidence type="ECO:0000256" key="2">
    <source>
        <dbReference type="SAM" id="SignalP"/>
    </source>
</evidence>
<feature type="compositionally biased region" description="Basic and acidic residues" evidence="1">
    <location>
        <begin position="33"/>
        <end position="50"/>
    </location>
</feature>
<feature type="signal peptide" evidence="2">
    <location>
        <begin position="1"/>
        <end position="22"/>
    </location>
</feature>
<dbReference type="InterPro" id="IPR051916">
    <property type="entry name" value="GPI-anchor_lipid_remodeler"/>
</dbReference>
<dbReference type="InterPro" id="IPR036691">
    <property type="entry name" value="Endo/exonu/phosph_ase_sf"/>
</dbReference>
<reference evidence="4" key="1">
    <citation type="submission" date="2022-01" db="EMBL/GenBank/DDBJ databases">
        <title>Novel bile acid biosynthetic pathways are enriched in the microbiome of centenarians.</title>
        <authorList>
            <person name="Sato Y."/>
            <person name="Atarashi K."/>
            <person name="Plichta R.D."/>
            <person name="Arai Y."/>
            <person name="Sasajima S."/>
            <person name="Kearney M.S."/>
            <person name="Suda W."/>
            <person name="Takeshita K."/>
            <person name="Sasaki T."/>
            <person name="Okamoto S."/>
            <person name="Skelly N.A."/>
            <person name="Okamura Y."/>
            <person name="Vlamakis H."/>
            <person name="Li Y."/>
            <person name="Tanoue T."/>
            <person name="Takei H."/>
            <person name="Nittono H."/>
            <person name="Narushima S."/>
            <person name="Irie J."/>
            <person name="Itoh H."/>
            <person name="Moriya K."/>
            <person name="Sugiura Y."/>
            <person name="Suematsu M."/>
            <person name="Moritoki N."/>
            <person name="Shibata S."/>
            <person name="Littman R.D."/>
            <person name="Fischbach A.M."/>
            <person name="Uwamino Y."/>
            <person name="Inoue T."/>
            <person name="Honda A."/>
            <person name="Hattori M."/>
            <person name="Murai T."/>
            <person name="Xavier J.R."/>
            <person name="Hirose N."/>
            <person name="Honda K."/>
        </authorList>
    </citation>
    <scope>NUCLEOTIDE SEQUENCE</scope>
    <source>
        <strain evidence="4">CE91-St16</strain>
    </source>
</reference>
<dbReference type="Pfam" id="PF03372">
    <property type="entry name" value="Exo_endo_phos"/>
    <property type="match status" value="1"/>
</dbReference>
<dbReference type="PROSITE" id="PS51257">
    <property type="entry name" value="PROKAR_LIPOPROTEIN"/>
    <property type="match status" value="1"/>
</dbReference>
<dbReference type="Proteomes" id="UP001055105">
    <property type="component" value="Unassembled WGS sequence"/>
</dbReference>
<name>A0AA37P3M0_9BACT</name>
<evidence type="ECO:0000313" key="5">
    <source>
        <dbReference type="Proteomes" id="UP001055105"/>
    </source>
</evidence>
<keyword evidence="2" id="KW-0732">Signal</keyword>
<feature type="domain" description="Endonuclease/exonuclease/phosphatase" evidence="3">
    <location>
        <begin position="60"/>
        <end position="288"/>
    </location>
</feature>
<dbReference type="EMBL" id="BQOL01000001">
    <property type="protein sequence ID" value="GKI18068.1"/>
    <property type="molecule type" value="Genomic_DNA"/>
</dbReference>
<comment type="caution">
    <text evidence="4">The sequence shown here is derived from an EMBL/GenBank/DDBJ whole genome shotgun (WGS) entry which is preliminary data.</text>
</comment>
<dbReference type="InterPro" id="IPR005135">
    <property type="entry name" value="Endo/exonuclease/phosphatase"/>
</dbReference>
<dbReference type="GO" id="GO:0016020">
    <property type="term" value="C:membrane"/>
    <property type="evidence" value="ECO:0007669"/>
    <property type="project" value="GOC"/>
</dbReference>
<dbReference type="GO" id="GO:0003824">
    <property type="term" value="F:catalytic activity"/>
    <property type="evidence" value="ECO:0007669"/>
    <property type="project" value="InterPro"/>
</dbReference>
<organism evidence="4 5">
    <name type="scientific">Alistipes finegoldii</name>
    <dbReference type="NCBI Taxonomy" id="214856"/>
    <lineage>
        <taxon>Bacteria</taxon>
        <taxon>Pseudomonadati</taxon>
        <taxon>Bacteroidota</taxon>
        <taxon>Bacteroidia</taxon>
        <taxon>Bacteroidales</taxon>
        <taxon>Rikenellaceae</taxon>
        <taxon>Alistipes</taxon>
    </lineage>
</organism>
<dbReference type="SUPFAM" id="SSF56219">
    <property type="entry name" value="DNase I-like"/>
    <property type="match status" value="1"/>
</dbReference>
<protein>
    <recommendedName>
        <fullName evidence="3">Endonuclease/exonuclease/phosphatase domain-containing protein</fullName>
    </recommendedName>
</protein>
<dbReference type="RefSeq" id="WP_244076162.1">
    <property type="nucleotide sequence ID" value="NZ_AP025581.1"/>
</dbReference>
<evidence type="ECO:0000256" key="1">
    <source>
        <dbReference type="SAM" id="MobiDB-lite"/>
    </source>
</evidence>
<accession>A0AA37P3M0</accession>
<dbReference type="AlphaFoldDB" id="A0AA37P3M0"/>
<dbReference type="PANTHER" id="PTHR14859">
    <property type="entry name" value="CALCOFLUOR WHITE HYPERSENSITIVE PROTEIN PRECURSOR"/>
    <property type="match status" value="1"/>
</dbReference>
<dbReference type="PANTHER" id="PTHR14859:SF15">
    <property type="entry name" value="ENDONUCLEASE_EXONUCLEASE_PHOSPHATASE DOMAIN-CONTAINING PROTEIN"/>
    <property type="match status" value="1"/>
</dbReference>
<feature type="chain" id="PRO_5041234963" description="Endonuclease/exonuclease/phosphatase domain-containing protein" evidence="2">
    <location>
        <begin position="23"/>
        <end position="297"/>
    </location>
</feature>
<feature type="region of interest" description="Disordered" evidence="1">
    <location>
        <begin position="25"/>
        <end position="50"/>
    </location>
</feature>
<proteinExistence type="predicted"/>
<gene>
    <name evidence="4" type="ORF">CE91St16_09760</name>
</gene>
<dbReference type="GO" id="GO:0006506">
    <property type="term" value="P:GPI anchor biosynthetic process"/>
    <property type="evidence" value="ECO:0007669"/>
    <property type="project" value="TreeGrafter"/>
</dbReference>
<evidence type="ECO:0000259" key="3">
    <source>
        <dbReference type="Pfam" id="PF03372"/>
    </source>
</evidence>
<evidence type="ECO:0000313" key="4">
    <source>
        <dbReference type="EMBL" id="GKI18068.1"/>
    </source>
</evidence>
<dbReference type="Gene3D" id="3.60.10.10">
    <property type="entry name" value="Endonuclease/exonuclease/phosphatase"/>
    <property type="match status" value="1"/>
</dbReference>